<evidence type="ECO:0000256" key="3">
    <source>
        <dbReference type="ARBA" id="ARBA00022630"/>
    </source>
</evidence>
<name>A0A1Q8CXY2_9PSEU</name>
<evidence type="ECO:0000256" key="6">
    <source>
        <dbReference type="RuleBase" id="RU362125"/>
    </source>
</evidence>
<organism evidence="10 11">
    <name type="scientific">Actinophytocola xanthii</name>
    <dbReference type="NCBI Taxonomy" id="1912961"/>
    <lineage>
        <taxon>Bacteria</taxon>
        <taxon>Bacillati</taxon>
        <taxon>Actinomycetota</taxon>
        <taxon>Actinomycetes</taxon>
        <taxon>Pseudonocardiales</taxon>
        <taxon>Pseudonocardiaceae</taxon>
    </lineage>
</organism>
<evidence type="ECO:0000256" key="5">
    <source>
        <dbReference type="ARBA" id="ARBA00023002"/>
    </source>
</evidence>
<evidence type="ECO:0000259" key="8">
    <source>
        <dbReference type="Pfam" id="PF02770"/>
    </source>
</evidence>
<dbReference type="Gene3D" id="1.10.540.10">
    <property type="entry name" value="Acyl-CoA dehydrogenase/oxidase, N-terminal domain"/>
    <property type="match status" value="1"/>
</dbReference>
<dbReference type="PANTHER" id="PTHR43884">
    <property type="entry name" value="ACYL-COA DEHYDROGENASE"/>
    <property type="match status" value="1"/>
</dbReference>
<gene>
    <name evidence="10" type="ORF">BU204_02395</name>
</gene>
<dbReference type="AlphaFoldDB" id="A0A1Q8CXY2"/>
<dbReference type="Gene3D" id="2.40.110.10">
    <property type="entry name" value="Butyryl-CoA Dehydrogenase, subunit A, domain 2"/>
    <property type="match status" value="1"/>
</dbReference>
<evidence type="ECO:0000313" key="10">
    <source>
        <dbReference type="EMBL" id="OLF19221.1"/>
    </source>
</evidence>
<proteinExistence type="inferred from homology"/>
<comment type="cofactor">
    <cofactor evidence="1 6">
        <name>FAD</name>
        <dbReference type="ChEBI" id="CHEBI:57692"/>
    </cofactor>
</comment>
<dbReference type="GO" id="GO:0050660">
    <property type="term" value="F:flavin adenine dinucleotide binding"/>
    <property type="evidence" value="ECO:0007669"/>
    <property type="project" value="InterPro"/>
</dbReference>
<keyword evidence="3 6" id="KW-0285">Flavoprotein</keyword>
<feature type="domain" description="Acyl-CoA dehydrogenase/oxidase N-terminal" evidence="9">
    <location>
        <begin position="5"/>
        <end position="117"/>
    </location>
</feature>
<dbReference type="SUPFAM" id="SSF47203">
    <property type="entry name" value="Acyl-CoA dehydrogenase C-terminal domain-like"/>
    <property type="match status" value="1"/>
</dbReference>
<dbReference type="Pfam" id="PF02770">
    <property type="entry name" value="Acyl-CoA_dh_M"/>
    <property type="match status" value="1"/>
</dbReference>
<evidence type="ECO:0000313" key="11">
    <source>
        <dbReference type="Proteomes" id="UP000185596"/>
    </source>
</evidence>
<dbReference type="InterPro" id="IPR013786">
    <property type="entry name" value="AcylCoA_DH/ox_N"/>
</dbReference>
<keyword evidence="4 6" id="KW-0274">FAD</keyword>
<dbReference type="Gene3D" id="1.20.140.10">
    <property type="entry name" value="Butyryl-CoA Dehydrogenase, subunit A, domain 3"/>
    <property type="match status" value="1"/>
</dbReference>
<feature type="domain" description="Acyl-CoA dehydrogenase/oxidase C-terminal" evidence="7">
    <location>
        <begin position="229"/>
        <end position="377"/>
    </location>
</feature>
<evidence type="ECO:0000259" key="7">
    <source>
        <dbReference type="Pfam" id="PF00441"/>
    </source>
</evidence>
<dbReference type="InterPro" id="IPR006091">
    <property type="entry name" value="Acyl-CoA_Oxase/DH_mid-dom"/>
</dbReference>
<dbReference type="InterPro" id="IPR009100">
    <property type="entry name" value="AcylCoA_DH/oxidase_NM_dom_sf"/>
</dbReference>
<evidence type="ECO:0000256" key="2">
    <source>
        <dbReference type="ARBA" id="ARBA00009347"/>
    </source>
</evidence>
<dbReference type="EMBL" id="MSIE01000002">
    <property type="protein sequence ID" value="OLF19221.1"/>
    <property type="molecule type" value="Genomic_DNA"/>
</dbReference>
<dbReference type="Proteomes" id="UP000185596">
    <property type="component" value="Unassembled WGS sequence"/>
</dbReference>
<reference evidence="10 11" key="1">
    <citation type="submission" date="2016-12" db="EMBL/GenBank/DDBJ databases">
        <title>The draft genome sequence of Actinophytocola sp. 11-183.</title>
        <authorList>
            <person name="Wang W."/>
            <person name="Yuan L."/>
        </authorList>
    </citation>
    <scope>NUCLEOTIDE SEQUENCE [LARGE SCALE GENOMIC DNA]</scope>
    <source>
        <strain evidence="10 11">11-183</strain>
    </source>
</reference>
<evidence type="ECO:0000256" key="4">
    <source>
        <dbReference type="ARBA" id="ARBA00022827"/>
    </source>
</evidence>
<protein>
    <submittedName>
        <fullName evidence="10">Acyl-CoA dehydrogenase</fullName>
    </submittedName>
</protein>
<evidence type="ECO:0000256" key="1">
    <source>
        <dbReference type="ARBA" id="ARBA00001974"/>
    </source>
</evidence>
<dbReference type="RefSeq" id="WP_075123825.1">
    <property type="nucleotide sequence ID" value="NZ_MSIE01000002.1"/>
</dbReference>
<dbReference type="InterPro" id="IPR046373">
    <property type="entry name" value="Acyl-CoA_Oxase/DH_mid-dom_sf"/>
</dbReference>
<dbReference type="STRING" id="1912961.BU204_02395"/>
<comment type="caution">
    <text evidence="10">The sequence shown here is derived from an EMBL/GenBank/DDBJ whole genome shotgun (WGS) entry which is preliminary data.</text>
</comment>
<dbReference type="FunFam" id="2.40.110.10:FF:000001">
    <property type="entry name" value="Acyl-CoA dehydrogenase, mitochondrial"/>
    <property type="match status" value="1"/>
</dbReference>
<dbReference type="GO" id="GO:0003995">
    <property type="term" value="F:acyl-CoA dehydrogenase activity"/>
    <property type="evidence" value="ECO:0007669"/>
    <property type="project" value="TreeGrafter"/>
</dbReference>
<accession>A0A1Q8CXY2</accession>
<dbReference type="SUPFAM" id="SSF56645">
    <property type="entry name" value="Acyl-CoA dehydrogenase NM domain-like"/>
    <property type="match status" value="1"/>
</dbReference>
<sequence>MLEWTEEQQELRAGLRRWCDALNDGRAERERASVFDHTAWKLVGESGVLGLPFGTEWGGLGQGLLTTMYVLEELGHSCRDGGLSFSVTTHMVSTGVPVQRFGSAYLKDRYLPGICEGSTIGAHAISEPDSGSDALNMRTTATRRGEGWVLSGSKTFVSNGPVADLVVVYARTDPDAGPLGVTAFLVERDTPGLSVGRPIEKMGLRTSPFAEVFLDDCVVPAANVIGRPGGGFLVLDHVMKWEILCSFIVNVGQMRHRLERCVDYARSRTQFGQPIGSFQSVANRIVDMRTATETASRWLYDTATRMERGENVTVDIATSKLVASQANVDTALSAVQVFGGNGYTAEYGLEAELRDAVAGVIYSGTSDIQRNRIARMMGLDKRKG</sequence>
<dbReference type="PANTHER" id="PTHR43884:SF12">
    <property type="entry name" value="ISOVALERYL-COA DEHYDROGENASE, MITOCHONDRIAL-RELATED"/>
    <property type="match status" value="1"/>
</dbReference>
<dbReference type="OrthoDB" id="5241155at2"/>
<dbReference type="InterPro" id="IPR037069">
    <property type="entry name" value="AcylCoA_DH/ox_N_sf"/>
</dbReference>
<evidence type="ECO:0000259" key="9">
    <source>
        <dbReference type="Pfam" id="PF02771"/>
    </source>
</evidence>
<dbReference type="InterPro" id="IPR036250">
    <property type="entry name" value="AcylCo_DH-like_C"/>
</dbReference>
<keyword evidence="11" id="KW-1185">Reference proteome</keyword>
<dbReference type="Pfam" id="PF02771">
    <property type="entry name" value="Acyl-CoA_dh_N"/>
    <property type="match status" value="1"/>
</dbReference>
<dbReference type="InterPro" id="IPR009075">
    <property type="entry name" value="AcylCo_DH/oxidase_C"/>
</dbReference>
<dbReference type="Pfam" id="PF00441">
    <property type="entry name" value="Acyl-CoA_dh_1"/>
    <property type="match status" value="1"/>
</dbReference>
<feature type="domain" description="Acyl-CoA oxidase/dehydrogenase middle" evidence="8">
    <location>
        <begin position="123"/>
        <end position="217"/>
    </location>
</feature>
<comment type="similarity">
    <text evidence="2 6">Belongs to the acyl-CoA dehydrogenase family.</text>
</comment>
<keyword evidence="5 6" id="KW-0560">Oxidoreductase</keyword>